<reference evidence="2 3" key="1">
    <citation type="submission" date="2016-11" db="EMBL/GenBank/DDBJ databases">
        <title>The macronuclear genome of Stentor coeruleus: a giant cell with tiny introns.</title>
        <authorList>
            <person name="Slabodnick M."/>
            <person name="Ruby J.G."/>
            <person name="Reiff S.B."/>
            <person name="Swart E.C."/>
            <person name="Gosai S."/>
            <person name="Prabakaran S."/>
            <person name="Witkowska E."/>
            <person name="Larue G.E."/>
            <person name="Fisher S."/>
            <person name="Freeman R.M."/>
            <person name="Gunawardena J."/>
            <person name="Chu W."/>
            <person name="Stover N.A."/>
            <person name="Gregory B.D."/>
            <person name="Nowacki M."/>
            <person name="Derisi J."/>
            <person name="Roy S.W."/>
            <person name="Marshall W.F."/>
            <person name="Sood P."/>
        </authorList>
    </citation>
    <scope>NUCLEOTIDE SEQUENCE [LARGE SCALE GENOMIC DNA]</scope>
    <source>
        <strain evidence="2">WM001</strain>
    </source>
</reference>
<dbReference type="Proteomes" id="UP000187209">
    <property type="component" value="Unassembled WGS sequence"/>
</dbReference>
<comment type="caution">
    <text evidence="2">The sequence shown here is derived from an EMBL/GenBank/DDBJ whole genome shotgun (WGS) entry which is preliminary data.</text>
</comment>
<keyword evidence="3" id="KW-1185">Reference proteome</keyword>
<accession>A0A1R2BLJ3</accession>
<keyword evidence="1" id="KW-0472">Membrane</keyword>
<keyword evidence="1" id="KW-0812">Transmembrane</keyword>
<protein>
    <submittedName>
        <fullName evidence="2">Uncharacterized protein</fullName>
    </submittedName>
</protein>
<keyword evidence="1" id="KW-1133">Transmembrane helix</keyword>
<sequence>MFYMKFTIFTLLFGFSFVNSMHLINPTTLFKQLSELKNLDFTLEPSISSLDTSKISSPINAEIIYSLSQSQLIWNVTGCTMAITTLYLADYSPFLKKILTEDYNSALKFFTKAGIYESKCESDHVYDITTRGHLIFIISVLVDGNSLKKVIEYDTEDIYLCEFDDGDKLEIVKSSIGIMLRGPKSIYELYEHGDLTNSYSSLGELGLYLCNSPMEMDKWYIQCKDPEIIVGEKIISWYVSNAHQGIVQSLAKSNIQALFYKCLFTFENSSGYLVFEKNLDSIEISGFATSSNYKINIGTTSYSLNSSQILNQIKLSGNIPHQGLLGKKIEIITDDEITTCVLGKFSAKKYVNTPKNFHGPIVVIILFLTLAAFGAGLCRKAYKR</sequence>
<dbReference type="EMBL" id="MPUH01000561">
    <property type="protein sequence ID" value="OMJ77699.1"/>
    <property type="molecule type" value="Genomic_DNA"/>
</dbReference>
<organism evidence="2 3">
    <name type="scientific">Stentor coeruleus</name>
    <dbReference type="NCBI Taxonomy" id="5963"/>
    <lineage>
        <taxon>Eukaryota</taxon>
        <taxon>Sar</taxon>
        <taxon>Alveolata</taxon>
        <taxon>Ciliophora</taxon>
        <taxon>Postciliodesmatophora</taxon>
        <taxon>Heterotrichea</taxon>
        <taxon>Heterotrichida</taxon>
        <taxon>Stentoridae</taxon>
        <taxon>Stentor</taxon>
    </lineage>
</organism>
<evidence type="ECO:0000313" key="2">
    <source>
        <dbReference type="EMBL" id="OMJ77699.1"/>
    </source>
</evidence>
<name>A0A1R2BLJ3_9CILI</name>
<feature type="transmembrane region" description="Helical" evidence="1">
    <location>
        <begin position="357"/>
        <end position="378"/>
    </location>
</feature>
<gene>
    <name evidence="2" type="ORF">SteCoe_22645</name>
</gene>
<evidence type="ECO:0000256" key="1">
    <source>
        <dbReference type="SAM" id="Phobius"/>
    </source>
</evidence>
<dbReference type="AlphaFoldDB" id="A0A1R2BLJ3"/>
<proteinExistence type="predicted"/>
<evidence type="ECO:0000313" key="3">
    <source>
        <dbReference type="Proteomes" id="UP000187209"/>
    </source>
</evidence>